<proteinExistence type="predicted"/>
<reference evidence="1 2" key="1">
    <citation type="submission" date="2020-12" db="EMBL/GenBank/DDBJ databases">
        <title>Microbacterium sp. HY060.</title>
        <authorList>
            <person name="Zhou J."/>
        </authorList>
    </citation>
    <scope>NUCLEOTIDE SEQUENCE [LARGE SCALE GENOMIC DNA]</scope>
    <source>
        <strain evidence="1 2">HY60</strain>
    </source>
</reference>
<evidence type="ECO:0000313" key="2">
    <source>
        <dbReference type="Proteomes" id="UP000662814"/>
    </source>
</evidence>
<dbReference type="Pfam" id="PF10094">
    <property type="entry name" value="DUF2332"/>
    <property type="match status" value="1"/>
</dbReference>
<dbReference type="InterPro" id="IPR011200">
    <property type="entry name" value="UCP012608"/>
</dbReference>
<evidence type="ECO:0000313" key="1">
    <source>
        <dbReference type="EMBL" id="QPZ40187.1"/>
    </source>
</evidence>
<sequence>MDVSARFADFAHREAYGNSERYDTWCRAIAADHDLCARIAALPSHKQQPNLVLAATRYLGVVEVPPAEFLGWLRSNWDDICREVLARSTQTNEPGRTAAILPLLAQIEGPIALIEVGASAGLCLYPDRYSHVYDDKVRLDPAAGPSTVVTRCTTTGDVPIPTVLPQIVSRSGVDLNPLDVADLDHMRWLHALIWPGQIERDERLDAAAAIARADPPMLVRGDLNERIEGLVDAVPDGVTAVVQHTAVLAYLDMAGRDRFFGQMSRLNARWISFEGRGVFPQIDRTIPERTQHQENRFVLALDGRARAFATAHGQRLHWL</sequence>
<dbReference type="Proteomes" id="UP000662814">
    <property type="component" value="Chromosome"/>
</dbReference>
<protein>
    <submittedName>
        <fullName evidence="1">DUF2332 domain-containing protein</fullName>
    </submittedName>
</protein>
<accession>A0ABX6YPH7</accession>
<dbReference type="EMBL" id="CP061169">
    <property type="protein sequence ID" value="QPZ40187.1"/>
    <property type="molecule type" value="Genomic_DNA"/>
</dbReference>
<keyword evidence="2" id="KW-1185">Reference proteome</keyword>
<name>A0ABX6YPH7_9MICO</name>
<gene>
    <name evidence="1" type="ORF">HCR76_04205</name>
</gene>
<organism evidence="1 2">
    <name type="scientific">Paramicrobacterium chengjingii</name>
    <dbReference type="NCBI Taxonomy" id="2769067"/>
    <lineage>
        <taxon>Bacteria</taxon>
        <taxon>Bacillati</taxon>
        <taxon>Actinomycetota</taxon>
        <taxon>Actinomycetes</taxon>
        <taxon>Micrococcales</taxon>
        <taxon>Microbacteriaceae</taxon>
        <taxon>Paramicrobacterium</taxon>
    </lineage>
</organism>